<sequence>MITINLPDELEQLLARYADEMGMSKEDLALRAIKDRMEDLAAGEAAIANDDGEHIPLADILAEFGDGTDENGNSLHAAE</sequence>
<dbReference type="EMBL" id="JAOVZR010000001">
    <property type="protein sequence ID" value="MCY0147907.1"/>
    <property type="molecule type" value="Genomic_DNA"/>
</dbReference>
<evidence type="ECO:0008006" key="3">
    <source>
        <dbReference type="Google" id="ProtNLM"/>
    </source>
</evidence>
<organism evidence="1 2">
    <name type="scientific">Hoeflea algicola</name>
    <dbReference type="NCBI Taxonomy" id="2983763"/>
    <lineage>
        <taxon>Bacteria</taxon>
        <taxon>Pseudomonadati</taxon>
        <taxon>Pseudomonadota</taxon>
        <taxon>Alphaproteobacteria</taxon>
        <taxon>Hyphomicrobiales</taxon>
        <taxon>Rhizobiaceae</taxon>
        <taxon>Hoeflea</taxon>
    </lineage>
</organism>
<comment type="caution">
    <text evidence="1">The sequence shown here is derived from an EMBL/GenBank/DDBJ whole genome shotgun (WGS) entry which is preliminary data.</text>
</comment>
<dbReference type="Proteomes" id="UP001073227">
    <property type="component" value="Unassembled WGS sequence"/>
</dbReference>
<evidence type="ECO:0000313" key="2">
    <source>
        <dbReference type="Proteomes" id="UP001073227"/>
    </source>
</evidence>
<name>A0ABT3Z7Z8_9HYPH</name>
<reference evidence="1" key="1">
    <citation type="submission" date="2022-10" db="EMBL/GenBank/DDBJ databases">
        <title>Hoeflea sp. G2-23, isolated from marine algae.</title>
        <authorList>
            <person name="Kristyanto S."/>
            <person name="Kim J.M."/>
            <person name="Jeon C.O."/>
        </authorList>
    </citation>
    <scope>NUCLEOTIDE SEQUENCE</scope>
    <source>
        <strain evidence="1">G2-23</strain>
    </source>
</reference>
<dbReference type="RefSeq" id="WP_267653501.1">
    <property type="nucleotide sequence ID" value="NZ_JAOVZR010000001.1"/>
</dbReference>
<keyword evidence="2" id="KW-1185">Reference proteome</keyword>
<protein>
    <recommendedName>
        <fullName evidence="3">Ribbon-helix-helix protein CopG domain-containing protein</fullName>
    </recommendedName>
</protein>
<proteinExistence type="predicted"/>
<dbReference type="InterPro" id="IPR010985">
    <property type="entry name" value="Ribbon_hlx_hlx"/>
</dbReference>
<dbReference type="SUPFAM" id="SSF47598">
    <property type="entry name" value="Ribbon-helix-helix"/>
    <property type="match status" value="1"/>
</dbReference>
<gene>
    <name evidence="1" type="ORF">OEG84_09325</name>
</gene>
<accession>A0ABT3Z7Z8</accession>
<evidence type="ECO:0000313" key="1">
    <source>
        <dbReference type="EMBL" id="MCY0147907.1"/>
    </source>
</evidence>